<name>A0AAW5V0M9_9BACT</name>
<comment type="caution">
    <text evidence="4">The sequence shown here is derived from an EMBL/GenBank/DDBJ whole genome shotgun (WGS) entry which is preliminary data.</text>
</comment>
<feature type="coiled-coil region" evidence="1">
    <location>
        <begin position="60"/>
        <end position="98"/>
    </location>
</feature>
<evidence type="ECO:0000313" key="4">
    <source>
        <dbReference type="EMBL" id="MCW4166477.1"/>
    </source>
</evidence>
<dbReference type="Pfam" id="PF03050">
    <property type="entry name" value="DDE_Tnp_IS66"/>
    <property type="match status" value="1"/>
</dbReference>
<sequence length="423" mass="49295">MVNNKVNDMFEQQQNTGKSTSLAEKYANAVGQLSDANDRAAHAEHDLQVERITRQDLIDEEVARRVAEAEERIRKELEAQLADKTKELEERNKALDKRESDVDKKAETIAQNVSEQVRQQMSAAKTRFEKTALNRLADMFDMFMQAFIALGDKDSSKGQELLQKYQLAAKEAHESLTDEIKDKLAKVEAKSKSKTEQIASLVRMIFTQKRERVVFSKEERDTIYDKVMASVEFTDEEKKRYQECRDFCEEYRKRKAIKKLLNSQKEQKGHGRNPIPEDMPRLEEKVLWPEGYIGHEDEYVIVYQGKVQEFIVPAKVRYFVQPYRRPVVRRKDDPMQKLLQSPCYEDVFWKSYASAELLAQLECNKYVLHQPFNRQIKKMKQDGLILAPSTVDDWHQGVCDKIEPLYNLQKDRVMSSLLLGADV</sequence>
<proteinExistence type="predicted"/>
<dbReference type="Proteomes" id="UP001209476">
    <property type="component" value="Unassembled WGS sequence"/>
</dbReference>
<evidence type="ECO:0000256" key="2">
    <source>
        <dbReference type="SAM" id="MobiDB-lite"/>
    </source>
</evidence>
<gene>
    <name evidence="4" type="ORF">ONS98_14925</name>
</gene>
<accession>A0AAW5V0M9</accession>
<evidence type="ECO:0000256" key="1">
    <source>
        <dbReference type="SAM" id="Coils"/>
    </source>
</evidence>
<feature type="domain" description="Transposase IS66 central" evidence="3">
    <location>
        <begin position="350"/>
        <end position="422"/>
    </location>
</feature>
<evidence type="ECO:0000313" key="5">
    <source>
        <dbReference type="Proteomes" id="UP001209476"/>
    </source>
</evidence>
<protein>
    <submittedName>
        <fullName evidence="4">Transposase</fullName>
    </submittedName>
</protein>
<evidence type="ECO:0000259" key="3">
    <source>
        <dbReference type="Pfam" id="PF03050"/>
    </source>
</evidence>
<dbReference type="RefSeq" id="WP_264912197.1">
    <property type="nucleotide sequence ID" value="NZ_JAPDUL010000004.1"/>
</dbReference>
<organism evidence="4 5">
    <name type="scientific">Segatella copri</name>
    <dbReference type="NCBI Taxonomy" id="165179"/>
    <lineage>
        <taxon>Bacteria</taxon>
        <taxon>Pseudomonadati</taxon>
        <taxon>Bacteroidota</taxon>
        <taxon>Bacteroidia</taxon>
        <taxon>Bacteroidales</taxon>
        <taxon>Prevotellaceae</taxon>
        <taxon>Segatella</taxon>
    </lineage>
</organism>
<keyword evidence="1" id="KW-0175">Coiled coil</keyword>
<dbReference type="PANTHER" id="PTHR33678">
    <property type="entry name" value="BLL1576 PROTEIN"/>
    <property type="match status" value="1"/>
</dbReference>
<dbReference type="EMBL" id="JAPDUM010000003">
    <property type="protein sequence ID" value="MCW4166477.1"/>
    <property type="molecule type" value="Genomic_DNA"/>
</dbReference>
<dbReference type="InterPro" id="IPR004291">
    <property type="entry name" value="Transposase_IS66_central"/>
</dbReference>
<feature type="region of interest" description="Disordered" evidence="2">
    <location>
        <begin position="1"/>
        <end position="20"/>
    </location>
</feature>
<dbReference type="InterPro" id="IPR052344">
    <property type="entry name" value="Transposase-related"/>
</dbReference>
<dbReference type="AlphaFoldDB" id="A0AAW5V0M9"/>
<reference evidence="4" key="1">
    <citation type="submission" date="2022-11" db="EMBL/GenBank/DDBJ databases">
        <title>Genomic repertoires linked with pathogenic potency of arthritogenic Prevotella copri isolated from the gut of rheumatoid arthritis patients.</title>
        <authorList>
            <person name="Nii T."/>
            <person name="Maeda Y."/>
            <person name="Motooka D."/>
            <person name="Naito M."/>
            <person name="Matsumoto Y."/>
            <person name="Ogawa T."/>
            <person name="Oguro-Igashira E."/>
            <person name="Kishikawa T."/>
            <person name="Yamashita M."/>
            <person name="Koizumi S."/>
            <person name="Kurakawa T."/>
            <person name="Okumura R."/>
            <person name="Kayama H."/>
            <person name="Murakami M."/>
            <person name="Sakaguchi T."/>
            <person name="Das B."/>
            <person name="Nakamura S."/>
            <person name="Okada Y."/>
            <person name="Kumanogoh A."/>
            <person name="Takeda K."/>
        </authorList>
    </citation>
    <scope>NUCLEOTIDE SEQUENCE</scope>
    <source>
        <strain evidence="4">RA-N001-16</strain>
    </source>
</reference>